<dbReference type="Proteomes" id="UP001597353">
    <property type="component" value="Unassembled WGS sequence"/>
</dbReference>
<organism evidence="1 2">
    <name type="scientific">Halodurantibacterium flavum</name>
    <dbReference type="NCBI Taxonomy" id="1382802"/>
    <lineage>
        <taxon>Bacteria</taxon>
        <taxon>Pseudomonadati</taxon>
        <taxon>Pseudomonadota</taxon>
        <taxon>Alphaproteobacteria</taxon>
        <taxon>Rhodobacterales</taxon>
        <taxon>Paracoccaceae</taxon>
        <taxon>Halodurantibacterium</taxon>
    </lineage>
</organism>
<evidence type="ECO:0000313" key="1">
    <source>
        <dbReference type="EMBL" id="MFD1911326.1"/>
    </source>
</evidence>
<reference evidence="2" key="1">
    <citation type="journal article" date="2019" name="Int. J. Syst. Evol. Microbiol.">
        <title>The Global Catalogue of Microorganisms (GCM) 10K type strain sequencing project: providing services to taxonomists for standard genome sequencing and annotation.</title>
        <authorList>
            <consortium name="The Broad Institute Genomics Platform"/>
            <consortium name="The Broad Institute Genome Sequencing Center for Infectious Disease"/>
            <person name="Wu L."/>
            <person name="Ma J."/>
        </authorList>
    </citation>
    <scope>NUCLEOTIDE SEQUENCE [LARGE SCALE GENOMIC DNA]</scope>
    <source>
        <strain evidence="2">CGMCC 4.7242</strain>
    </source>
</reference>
<comment type="caution">
    <text evidence="1">The sequence shown here is derived from an EMBL/GenBank/DDBJ whole genome shotgun (WGS) entry which is preliminary data.</text>
</comment>
<protein>
    <recommendedName>
        <fullName evidence="3">DUF4288 domain-containing protein</fullName>
    </recommendedName>
</protein>
<proteinExistence type="predicted"/>
<accession>A0ABW4S144</accession>
<keyword evidence="2" id="KW-1185">Reference proteome</keyword>
<sequence length="80" mass="8904">MTWFVVEVVALADWEDLDPEDVDAQGECIVDGGYLVAASDEEAALDSFHHQVAIACLEDFLISVRARRPEDGFASFREML</sequence>
<evidence type="ECO:0000313" key="2">
    <source>
        <dbReference type="Proteomes" id="UP001597353"/>
    </source>
</evidence>
<dbReference type="EMBL" id="JBHUGH010000003">
    <property type="protein sequence ID" value="MFD1911326.1"/>
    <property type="molecule type" value="Genomic_DNA"/>
</dbReference>
<gene>
    <name evidence="1" type="ORF">ACFSGJ_03745</name>
</gene>
<dbReference type="RefSeq" id="WP_390259633.1">
    <property type="nucleotide sequence ID" value="NZ_JBHUGH010000003.1"/>
</dbReference>
<evidence type="ECO:0008006" key="3">
    <source>
        <dbReference type="Google" id="ProtNLM"/>
    </source>
</evidence>
<name>A0ABW4S144_9RHOB</name>